<sequence length="460" mass="51298">MAQLKRRFGASIVLTVLSLSTVILLLYRSNVKTQLQKIGLGTSLDEYTGLWSWGAEADEDGESELRIIVFGDSWVDDRLSDNEAERGKGKSWARIMCEEINCTTFINYAATQPPDAFPVSPPTGVLTSNSIQVAALASSQSMNIEGSELTLLPDFASQVQSFLAEPAPVKPTETIFVLSLGFWDVYNYASLDFAFAQNRTDATIEELFNQLELLYSHYAQNLSVPVTILKADGRETTAPSSFHVVVPKVVDPSLLPGWLSHRPLPMKPSSIAEQQKNVMYLTNRWNTALENKLTSWLKSPSIAADSKKFPQIKAEVETGEKSDSEEKTPDPIDEIVVEKDAYWYDLPEYLLKMIVEFQLEDEEISDASGLGKGSTPFEHVYQPCIHETQIEENEPSVDVNGQLLCTNPEQYLFWDAFNIGSVAKKDIGKAISTMVKDGQSLRQIWGQLYGNTKGGLRRFK</sequence>
<dbReference type="EMBL" id="JAAMPI010000018">
    <property type="protein sequence ID" value="KAF4637578.1"/>
    <property type="molecule type" value="Genomic_DNA"/>
</dbReference>
<feature type="transmembrane region" description="Helical" evidence="1">
    <location>
        <begin position="7"/>
        <end position="27"/>
    </location>
</feature>
<dbReference type="InterPro" id="IPR036514">
    <property type="entry name" value="SGNH_hydro_sf"/>
</dbReference>
<comment type="caution">
    <text evidence="2">The sequence shown here is derived from an EMBL/GenBank/DDBJ whole genome shotgun (WGS) entry which is preliminary data.</text>
</comment>
<gene>
    <name evidence="2" type="ORF">G7Y89_g496</name>
</gene>
<dbReference type="OrthoDB" id="5278722at2759"/>
<proteinExistence type="predicted"/>
<evidence type="ECO:0000256" key="1">
    <source>
        <dbReference type="SAM" id="Phobius"/>
    </source>
</evidence>
<reference evidence="2 3" key="1">
    <citation type="submission" date="2020-03" db="EMBL/GenBank/DDBJ databases">
        <title>Draft Genome Sequence of Cudoniella acicularis.</title>
        <authorList>
            <person name="Buettner E."/>
            <person name="Kellner H."/>
        </authorList>
    </citation>
    <scope>NUCLEOTIDE SEQUENCE [LARGE SCALE GENOMIC DNA]</scope>
    <source>
        <strain evidence="2 3">DSM 108380</strain>
    </source>
</reference>
<dbReference type="Proteomes" id="UP000566819">
    <property type="component" value="Unassembled WGS sequence"/>
</dbReference>
<evidence type="ECO:0000313" key="3">
    <source>
        <dbReference type="Proteomes" id="UP000566819"/>
    </source>
</evidence>
<evidence type="ECO:0000313" key="2">
    <source>
        <dbReference type="EMBL" id="KAF4637578.1"/>
    </source>
</evidence>
<keyword evidence="3" id="KW-1185">Reference proteome</keyword>
<dbReference type="Gene3D" id="3.40.50.1110">
    <property type="entry name" value="SGNH hydrolase"/>
    <property type="match status" value="1"/>
</dbReference>
<protein>
    <submittedName>
        <fullName evidence="2">Uncharacterized protein</fullName>
    </submittedName>
</protein>
<organism evidence="2 3">
    <name type="scientific">Cudoniella acicularis</name>
    <dbReference type="NCBI Taxonomy" id="354080"/>
    <lineage>
        <taxon>Eukaryota</taxon>
        <taxon>Fungi</taxon>
        <taxon>Dikarya</taxon>
        <taxon>Ascomycota</taxon>
        <taxon>Pezizomycotina</taxon>
        <taxon>Leotiomycetes</taxon>
        <taxon>Helotiales</taxon>
        <taxon>Tricladiaceae</taxon>
        <taxon>Cudoniella</taxon>
    </lineage>
</organism>
<keyword evidence="1" id="KW-1133">Transmembrane helix</keyword>
<keyword evidence="1" id="KW-0812">Transmembrane</keyword>
<dbReference type="AlphaFoldDB" id="A0A8H4RY15"/>
<accession>A0A8H4RY15</accession>
<name>A0A8H4RY15_9HELO</name>
<keyword evidence="1" id="KW-0472">Membrane</keyword>